<name>A0A2T5V7S9_9HYPH</name>
<dbReference type="InterPro" id="IPR036388">
    <property type="entry name" value="WH-like_DNA-bd_sf"/>
</dbReference>
<dbReference type="InterPro" id="IPR036390">
    <property type="entry name" value="WH_DNA-bd_sf"/>
</dbReference>
<evidence type="ECO:0000259" key="4">
    <source>
        <dbReference type="Pfam" id="PF13545"/>
    </source>
</evidence>
<dbReference type="Proteomes" id="UP000244081">
    <property type="component" value="Unassembled WGS sequence"/>
</dbReference>
<dbReference type="InterPro" id="IPR018490">
    <property type="entry name" value="cNMP-bd_dom_sf"/>
</dbReference>
<feature type="domain" description="HTH crp-type" evidence="4">
    <location>
        <begin position="151"/>
        <end position="218"/>
    </location>
</feature>
<keyword evidence="3" id="KW-0804">Transcription</keyword>
<dbReference type="AlphaFoldDB" id="A0A2T5V7S9"/>
<dbReference type="RefSeq" id="WP_107990750.1">
    <property type="nucleotide sequence ID" value="NZ_QAYG01000006.1"/>
</dbReference>
<dbReference type="SUPFAM" id="SSF51206">
    <property type="entry name" value="cAMP-binding domain-like"/>
    <property type="match status" value="1"/>
</dbReference>
<evidence type="ECO:0000256" key="1">
    <source>
        <dbReference type="ARBA" id="ARBA00023015"/>
    </source>
</evidence>
<dbReference type="EMBL" id="QAYG01000006">
    <property type="protein sequence ID" value="PTW59801.1"/>
    <property type="molecule type" value="Genomic_DNA"/>
</dbReference>
<dbReference type="Gene3D" id="2.60.120.10">
    <property type="entry name" value="Jelly Rolls"/>
    <property type="match status" value="1"/>
</dbReference>
<dbReference type="Gene3D" id="1.10.10.10">
    <property type="entry name" value="Winged helix-like DNA-binding domain superfamily/Winged helix DNA-binding domain"/>
    <property type="match status" value="1"/>
</dbReference>
<organism evidence="5 6">
    <name type="scientific">Breoghania corrubedonensis</name>
    <dbReference type="NCBI Taxonomy" id="665038"/>
    <lineage>
        <taxon>Bacteria</taxon>
        <taxon>Pseudomonadati</taxon>
        <taxon>Pseudomonadota</taxon>
        <taxon>Alphaproteobacteria</taxon>
        <taxon>Hyphomicrobiales</taxon>
        <taxon>Stappiaceae</taxon>
        <taxon>Breoghania</taxon>
    </lineage>
</organism>
<protein>
    <submittedName>
        <fullName evidence="5">CRP-like cAMP-binding protein</fullName>
    </submittedName>
</protein>
<dbReference type="SUPFAM" id="SSF46785">
    <property type="entry name" value="Winged helix' DNA-binding domain"/>
    <property type="match status" value="1"/>
</dbReference>
<accession>A0A2T5V7S9</accession>
<keyword evidence="2" id="KW-0238">DNA-binding</keyword>
<keyword evidence="6" id="KW-1185">Reference proteome</keyword>
<evidence type="ECO:0000313" key="5">
    <source>
        <dbReference type="EMBL" id="PTW59801.1"/>
    </source>
</evidence>
<dbReference type="InterPro" id="IPR012318">
    <property type="entry name" value="HTH_CRP"/>
</dbReference>
<comment type="caution">
    <text evidence="5">The sequence shown here is derived from an EMBL/GenBank/DDBJ whole genome shotgun (WGS) entry which is preliminary data.</text>
</comment>
<dbReference type="GO" id="GO:0003677">
    <property type="term" value="F:DNA binding"/>
    <property type="evidence" value="ECO:0007669"/>
    <property type="project" value="UniProtKB-KW"/>
</dbReference>
<dbReference type="Pfam" id="PF13545">
    <property type="entry name" value="HTH_Crp_2"/>
    <property type="match status" value="1"/>
</dbReference>
<sequence length="238" mass="26415">MSTDLRGSTRNRLLALMPDEDFERLAPYLEPVHLPTKYVVATADEPVTHAYFPNSGIGSIVAVSPSGRHAETGVFGRDGFAPTSHLTGSDRSLYTIFIQQPGDGYRIDSDTMGELVEASPTLRLLLVRYLHTLASQTAYAALTNAIHPISERLARWLLMCHDRCDTNDLAITHDFLSLMLAVRRPSVTTALHELEGMRLIIAQRGHLTIRDRAGLEEFARDAYGKPEAEYARLIGPMK</sequence>
<dbReference type="OrthoDB" id="7506088at2"/>
<dbReference type="InterPro" id="IPR014710">
    <property type="entry name" value="RmlC-like_jellyroll"/>
</dbReference>
<evidence type="ECO:0000313" key="6">
    <source>
        <dbReference type="Proteomes" id="UP000244081"/>
    </source>
</evidence>
<dbReference type="GO" id="GO:0006355">
    <property type="term" value="P:regulation of DNA-templated transcription"/>
    <property type="evidence" value="ECO:0007669"/>
    <property type="project" value="InterPro"/>
</dbReference>
<reference evidence="5 6" key="1">
    <citation type="submission" date="2018-04" db="EMBL/GenBank/DDBJ databases">
        <title>Genomic Encyclopedia of Archaeal and Bacterial Type Strains, Phase II (KMG-II): from individual species to whole genera.</title>
        <authorList>
            <person name="Goeker M."/>
        </authorList>
    </citation>
    <scope>NUCLEOTIDE SEQUENCE [LARGE SCALE GENOMIC DNA]</scope>
    <source>
        <strain evidence="5 6">DSM 23382</strain>
    </source>
</reference>
<keyword evidence="1" id="KW-0805">Transcription regulation</keyword>
<gene>
    <name evidence="5" type="ORF">C8N35_106186</name>
</gene>
<evidence type="ECO:0000256" key="2">
    <source>
        <dbReference type="ARBA" id="ARBA00023125"/>
    </source>
</evidence>
<proteinExistence type="predicted"/>
<evidence type="ECO:0000256" key="3">
    <source>
        <dbReference type="ARBA" id="ARBA00023163"/>
    </source>
</evidence>